<feature type="region of interest" description="Disordered" evidence="1">
    <location>
        <begin position="52"/>
        <end position="75"/>
    </location>
</feature>
<accession>A0ABS2D9I6</accession>
<keyword evidence="3" id="KW-1185">Reference proteome</keyword>
<protein>
    <submittedName>
        <fullName evidence="2">Uncharacterized protein</fullName>
    </submittedName>
</protein>
<dbReference type="Proteomes" id="UP000763641">
    <property type="component" value="Unassembled WGS sequence"/>
</dbReference>
<gene>
    <name evidence="2" type="ORF">ILT43_14535</name>
</gene>
<name>A0ABS2D9I6_9SPHN</name>
<evidence type="ECO:0000313" key="3">
    <source>
        <dbReference type="Proteomes" id="UP000763641"/>
    </source>
</evidence>
<evidence type="ECO:0000313" key="2">
    <source>
        <dbReference type="EMBL" id="MBM6577596.1"/>
    </source>
</evidence>
<dbReference type="EMBL" id="JAFEMC010000004">
    <property type="protein sequence ID" value="MBM6577596.1"/>
    <property type="molecule type" value="Genomic_DNA"/>
</dbReference>
<comment type="caution">
    <text evidence="2">The sequence shown here is derived from an EMBL/GenBank/DDBJ whole genome shotgun (WGS) entry which is preliminary data.</text>
</comment>
<evidence type="ECO:0000256" key="1">
    <source>
        <dbReference type="SAM" id="MobiDB-lite"/>
    </source>
</evidence>
<organism evidence="2 3">
    <name type="scientific">Sphingomonas longa</name>
    <dbReference type="NCBI Taxonomy" id="2778730"/>
    <lineage>
        <taxon>Bacteria</taxon>
        <taxon>Pseudomonadati</taxon>
        <taxon>Pseudomonadota</taxon>
        <taxon>Alphaproteobacteria</taxon>
        <taxon>Sphingomonadales</taxon>
        <taxon>Sphingomonadaceae</taxon>
        <taxon>Sphingomonas</taxon>
    </lineage>
</organism>
<proteinExistence type="predicted"/>
<sequence>MSDDAAFYRNRATVERSNSEAATLQNVKDRCDRAASTWEQMAVRAERTQIMRAQREGSKTSAEPVSEMAEESAEA</sequence>
<reference evidence="2 3" key="1">
    <citation type="submission" date="2020-12" db="EMBL/GenBank/DDBJ databases">
        <title>Sphingomonas sp.</title>
        <authorList>
            <person name="Kim M.K."/>
        </authorList>
    </citation>
    <scope>NUCLEOTIDE SEQUENCE [LARGE SCALE GENOMIC DNA]</scope>
    <source>
        <strain evidence="2 3">BT552</strain>
    </source>
</reference>
<dbReference type="RefSeq" id="WP_204199699.1">
    <property type="nucleotide sequence ID" value="NZ_JAFEMC010000004.1"/>
</dbReference>